<evidence type="ECO:0000256" key="7">
    <source>
        <dbReference type="ARBA" id="ARBA00022807"/>
    </source>
</evidence>
<sequence>MFIKKIIYSSVNFFFDKFMYKLVDDDVVMSQKNYKSDISPEFLTDFRDIILFTYRYNFQDILSIFMEPERTSLYRKLNSNPTTDVGWGCMIRVIQMSISHGIRIYLRRMKCDDISVEKIINNFQDSRNSIFSIHNMVFKAYYNLGISPFSWIGPTTSSVIADILINENRDAIDNYKISSIVLKDGIIYKNITEKHFLGIEPECCTFIWLCTKLGARNFNIGAYKKSILLIMKQVPQFACIAGGHNNFNRALLVVGASMNYLYCLDPHTKILPLFSKKNFNREEFVQREPTKISWEDLNPSLSFVFACSGLSDFEEMCFNLRQINSDLFEAMECKNLYADVSFETDSGFLVL</sequence>
<comment type="function">
    <text evidence="11">Cysteine protease that plays a key role in autophagy by mediating both proteolytic activation and delipidation of ATG8 family proteins.</text>
</comment>
<dbReference type="PANTHER" id="PTHR22624">
    <property type="entry name" value="CYSTEINE PROTEASE ATG4"/>
    <property type="match status" value="1"/>
</dbReference>
<keyword evidence="4 11" id="KW-0963">Cytoplasm</keyword>
<evidence type="ECO:0000256" key="10">
    <source>
        <dbReference type="ARBA" id="ARBA00029362"/>
    </source>
</evidence>
<evidence type="ECO:0000256" key="4">
    <source>
        <dbReference type="ARBA" id="ARBA00022490"/>
    </source>
</evidence>
<dbReference type="GO" id="GO:0005737">
    <property type="term" value="C:cytoplasm"/>
    <property type="evidence" value="ECO:0007669"/>
    <property type="project" value="UniProtKB-SubCell"/>
</dbReference>
<feature type="domain" description="Peptidase C54 catalytic" evidence="12">
    <location>
        <begin position="41"/>
        <end position="317"/>
    </location>
</feature>
<accession>A0AAV9XWT9</accession>
<keyword evidence="6 11" id="KW-0378">Hydrolase</keyword>
<dbReference type="GO" id="GO:0034727">
    <property type="term" value="P:piecemeal microautophagy of the nucleus"/>
    <property type="evidence" value="ECO:0007669"/>
    <property type="project" value="TreeGrafter"/>
</dbReference>
<keyword evidence="5 11" id="KW-0645">Protease</keyword>
<evidence type="ECO:0000259" key="12">
    <source>
        <dbReference type="Pfam" id="PF03416"/>
    </source>
</evidence>
<evidence type="ECO:0000256" key="5">
    <source>
        <dbReference type="ARBA" id="ARBA00022670"/>
    </source>
</evidence>
<dbReference type="GO" id="GO:0035973">
    <property type="term" value="P:aggrephagy"/>
    <property type="evidence" value="ECO:0007669"/>
    <property type="project" value="TreeGrafter"/>
</dbReference>
<keyword evidence="7" id="KW-0788">Thiol protease</keyword>
<keyword evidence="14" id="KW-1185">Reference proteome</keyword>
<evidence type="ECO:0000313" key="14">
    <source>
        <dbReference type="Proteomes" id="UP001311799"/>
    </source>
</evidence>
<dbReference type="GO" id="GO:0019786">
    <property type="term" value="F:protein-phosphatidylethanolamide deconjugating activity"/>
    <property type="evidence" value="ECO:0007669"/>
    <property type="project" value="InterPro"/>
</dbReference>
<evidence type="ECO:0000256" key="2">
    <source>
        <dbReference type="ARBA" id="ARBA00010958"/>
    </source>
</evidence>
<dbReference type="PANTHER" id="PTHR22624:SF49">
    <property type="entry name" value="CYSTEINE PROTEASE"/>
    <property type="match status" value="1"/>
</dbReference>
<protein>
    <recommendedName>
        <fullName evidence="11">Cysteine protease</fullName>
        <ecNumber evidence="11">3.4.22.-</ecNumber>
    </recommendedName>
</protein>
<dbReference type="InterPro" id="IPR046792">
    <property type="entry name" value="Peptidase_C54_cat"/>
</dbReference>
<comment type="similarity">
    <text evidence="2 11">Belongs to the peptidase C54 family.</text>
</comment>
<dbReference type="GO" id="GO:0000045">
    <property type="term" value="P:autophagosome assembly"/>
    <property type="evidence" value="ECO:0007669"/>
    <property type="project" value="TreeGrafter"/>
</dbReference>
<keyword evidence="9 11" id="KW-0072">Autophagy</keyword>
<keyword evidence="3" id="KW-0813">Transport</keyword>
<comment type="subcellular location">
    <subcellularLocation>
        <location evidence="1 11">Cytoplasm</location>
    </subcellularLocation>
</comment>
<name>A0AAV9XWT9_9CRYT</name>
<evidence type="ECO:0000256" key="1">
    <source>
        <dbReference type="ARBA" id="ARBA00004496"/>
    </source>
</evidence>
<evidence type="ECO:0000313" key="13">
    <source>
        <dbReference type="EMBL" id="KAK6589193.1"/>
    </source>
</evidence>
<evidence type="ECO:0000256" key="3">
    <source>
        <dbReference type="ARBA" id="ARBA00022448"/>
    </source>
</evidence>
<evidence type="ECO:0000256" key="6">
    <source>
        <dbReference type="ARBA" id="ARBA00022801"/>
    </source>
</evidence>
<dbReference type="EC" id="3.4.22.-" evidence="11"/>
<dbReference type="GO" id="GO:0015031">
    <property type="term" value="P:protein transport"/>
    <property type="evidence" value="ECO:0007669"/>
    <property type="project" value="UniProtKB-KW"/>
</dbReference>
<dbReference type="GO" id="GO:0004197">
    <property type="term" value="F:cysteine-type endopeptidase activity"/>
    <property type="evidence" value="ECO:0007669"/>
    <property type="project" value="TreeGrafter"/>
</dbReference>
<dbReference type="InterPro" id="IPR005078">
    <property type="entry name" value="Peptidase_C54"/>
</dbReference>
<proteinExistence type="inferred from homology"/>
<dbReference type="InterPro" id="IPR038765">
    <property type="entry name" value="Papain-like_cys_pep_sf"/>
</dbReference>
<dbReference type="AlphaFoldDB" id="A0AAV9XWT9"/>
<keyword evidence="8 11" id="KW-0653">Protein transport</keyword>
<dbReference type="EMBL" id="JAWDEY010000013">
    <property type="protein sequence ID" value="KAK6589193.1"/>
    <property type="molecule type" value="Genomic_DNA"/>
</dbReference>
<organism evidence="13 14">
    <name type="scientific">Cryptosporidium xiaoi</name>
    <dbReference type="NCBI Taxonomy" id="659607"/>
    <lineage>
        <taxon>Eukaryota</taxon>
        <taxon>Sar</taxon>
        <taxon>Alveolata</taxon>
        <taxon>Apicomplexa</taxon>
        <taxon>Conoidasida</taxon>
        <taxon>Coccidia</taxon>
        <taxon>Eucoccidiorida</taxon>
        <taxon>Eimeriorina</taxon>
        <taxon>Cryptosporidiidae</taxon>
        <taxon>Cryptosporidium</taxon>
    </lineage>
</organism>
<dbReference type="GO" id="GO:0000423">
    <property type="term" value="P:mitophagy"/>
    <property type="evidence" value="ECO:0007669"/>
    <property type="project" value="TreeGrafter"/>
</dbReference>
<evidence type="ECO:0000256" key="11">
    <source>
        <dbReference type="RuleBase" id="RU363115"/>
    </source>
</evidence>
<evidence type="ECO:0000256" key="8">
    <source>
        <dbReference type="ARBA" id="ARBA00022927"/>
    </source>
</evidence>
<evidence type="ECO:0000256" key="9">
    <source>
        <dbReference type="ARBA" id="ARBA00023006"/>
    </source>
</evidence>
<dbReference type="GO" id="GO:0016485">
    <property type="term" value="P:protein processing"/>
    <property type="evidence" value="ECO:0007669"/>
    <property type="project" value="TreeGrafter"/>
</dbReference>
<gene>
    <name evidence="13" type="ORF">RS030_213386</name>
</gene>
<dbReference type="Pfam" id="PF03416">
    <property type="entry name" value="Peptidase_C54"/>
    <property type="match status" value="1"/>
</dbReference>
<dbReference type="Proteomes" id="UP001311799">
    <property type="component" value="Unassembled WGS sequence"/>
</dbReference>
<comment type="catalytic activity">
    <reaction evidence="10">
        <text>[protein]-C-terminal L-amino acid-glycyl-phosphatidylethanolamide + H2O = [protein]-C-terminal L-amino acid-glycine + a 1,2-diacyl-sn-glycero-3-phosphoethanolamine</text>
        <dbReference type="Rhea" id="RHEA:67548"/>
        <dbReference type="Rhea" id="RHEA-COMP:17323"/>
        <dbReference type="Rhea" id="RHEA-COMP:17324"/>
        <dbReference type="ChEBI" id="CHEBI:15377"/>
        <dbReference type="ChEBI" id="CHEBI:64612"/>
        <dbReference type="ChEBI" id="CHEBI:172940"/>
        <dbReference type="ChEBI" id="CHEBI:172941"/>
    </reaction>
    <physiologicalReaction direction="left-to-right" evidence="10">
        <dbReference type="Rhea" id="RHEA:67549"/>
    </physiologicalReaction>
</comment>
<reference evidence="13 14" key="1">
    <citation type="submission" date="2023-10" db="EMBL/GenBank/DDBJ databases">
        <title>Comparative genomics analysis reveals potential genetic determinants of host preference in Cryptosporidium xiaoi.</title>
        <authorList>
            <person name="Xiao L."/>
            <person name="Li J."/>
        </authorList>
    </citation>
    <scope>NUCLEOTIDE SEQUENCE [LARGE SCALE GENOMIC DNA]</scope>
    <source>
        <strain evidence="13 14">52996</strain>
    </source>
</reference>
<comment type="caution">
    <text evidence="13">The sequence shown here is derived from an EMBL/GenBank/DDBJ whole genome shotgun (WGS) entry which is preliminary data.</text>
</comment>
<dbReference type="SUPFAM" id="SSF54001">
    <property type="entry name" value="Cysteine proteinases"/>
    <property type="match status" value="1"/>
</dbReference>